<dbReference type="Proteomes" id="UP000229782">
    <property type="component" value="Unassembled WGS sequence"/>
</dbReference>
<name>A0A2H0N1U2_9BACT</name>
<feature type="chain" id="PRO_5013749022" evidence="2">
    <location>
        <begin position="24"/>
        <end position="126"/>
    </location>
</feature>
<gene>
    <name evidence="3" type="ORF">COV60_03290</name>
</gene>
<evidence type="ECO:0000256" key="2">
    <source>
        <dbReference type="SAM" id="SignalP"/>
    </source>
</evidence>
<keyword evidence="1" id="KW-0812">Transmembrane</keyword>
<comment type="caution">
    <text evidence="3">The sequence shown here is derived from an EMBL/GenBank/DDBJ whole genome shotgun (WGS) entry which is preliminary data.</text>
</comment>
<dbReference type="Pfam" id="PF18895">
    <property type="entry name" value="T4SS_pilin"/>
    <property type="match status" value="1"/>
</dbReference>
<dbReference type="AlphaFoldDB" id="A0A2H0N1U2"/>
<organism evidence="3 4">
    <name type="scientific">Candidatus Magasanikbacteria bacterium CG11_big_fil_rev_8_21_14_0_20_43_7</name>
    <dbReference type="NCBI Taxonomy" id="1974654"/>
    <lineage>
        <taxon>Bacteria</taxon>
        <taxon>Candidatus Magasanikiibacteriota</taxon>
    </lineage>
</organism>
<keyword evidence="1" id="KW-0472">Membrane</keyword>
<proteinExistence type="predicted"/>
<dbReference type="InterPro" id="IPR043993">
    <property type="entry name" value="T4SS_pilin"/>
</dbReference>
<feature type="signal peptide" evidence="2">
    <location>
        <begin position="1"/>
        <end position="23"/>
    </location>
</feature>
<feature type="transmembrane region" description="Helical" evidence="1">
    <location>
        <begin position="100"/>
        <end position="121"/>
    </location>
</feature>
<protein>
    <submittedName>
        <fullName evidence="3">Uncharacterized protein</fullName>
    </submittedName>
</protein>
<sequence>MKRFIVFAVSLAFFLGVVSHAYALDLGNTYTKNAANKAGYSQDTNDTSFAQTLGVVVKTVLGFVGIIFLLLMVYAGFLWMTARGDSGQVDKAKEIIIQSIVGLVITVGAYSITAFVVPIILKKTAQ</sequence>
<accession>A0A2H0N1U2</accession>
<evidence type="ECO:0000256" key="1">
    <source>
        <dbReference type="SAM" id="Phobius"/>
    </source>
</evidence>
<evidence type="ECO:0000313" key="4">
    <source>
        <dbReference type="Proteomes" id="UP000229782"/>
    </source>
</evidence>
<keyword evidence="2" id="KW-0732">Signal</keyword>
<keyword evidence="1" id="KW-1133">Transmembrane helix</keyword>
<feature type="transmembrane region" description="Helical" evidence="1">
    <location>
        <begin position="60"/>
        <end position="79"/>
    </location>
</feature>
<dbReference type="EMBL" id="PCWM01000078">
    <property type="protein sequence ID" value="PIR02877.1"/>
    <property type="molecule type" value="Genomic_DNA"/>
</dbReference>
<reference evidence="3 4" key="1">
    <citation type="submission" date="2017-09" db="EMBL/GenBank/DDBJ databases">
        <title>Depth-based differentiation of microbial function through sediment-hosted aquifers and enrichment of novel symbionts in the deep terrestrial subsurface.</title>
        <authorList>
            <person name="Probst A.J."/>
            <person name="Ladd B."/>
            <person name="Jarett J.K."/>
            <person name="Geller-Mcgrath D.E."/>
            <person name="Sieber C.M."/>
            <person name="Emerson J.B."/>
            <person name="Anantharaman K."/>
            <person name="Thomas B.C."/>
            <person name="Malmstrom R."/>
            <person name="Stieglmeier M."/>
            <person name="Klingl A."/>
            <person name="Woyke T."/>
            <person name="Ryan C.M."/>
            <person name="Banfield J.F."/>
        </authorList>
    </citation>
    <scope>NUCLEOTIDE SEQUENCE [LARGE SCALE GENOMIC DNA]</scope>
    <source>
        <strain evidence="3">CG11_big_fil_rev_8_21_14_0_20_43_7</strain>
    </source>
</reference>
<evidence type="ECO:0000313" key="3">
    <source>
        <dbReference type="EMBL" id="PIR02877.1"/>
    </source>
</evidence>